<comment type="caution">
    <text evidence="1">The sequence shown here is derived from an EMBL/GenBank/DDBJ whole genome shotgun (WGS) entry which is preliminary data.</text>
</comment>
<gene>
    <name evidence="1" type="ORF">Poly41_14760</name>
</gene>
<name>A0A5C6DVJ9_9BACT</name>
<evidence type="ECO:0000313" key="2">
    <source>
        <dbReference type="Proteomes" id="UP000319143"/>
    </source>
</evidence>
<dbReference type="Proteomes" id="UP000319143">
    <property type="component" value="Unassembled WGS sequence"/>
</dbReference>
<organism evidence="1 2">
    <name type="scientific">Novipirellula artificiosorum</name>
    <dbReference type="NCBI Taxonomy" id="2528016"/>
    <lineage>
        <taxon>Bacteria</taxon>
        <taxon>Pseudomonadati</taxon>
        <taxon>Planctomycetota</taxon>
        <taxon>Planctomycetia</taxon>
        <taxon>Pirellulales</taxon>
        <taxon>Pirellulaceae</taxon>
        <taxon>Novipirellula</taxon>
    </lineage>
</organism>
<reference evidence="1 2" key="1">
    <citation type="submission" date="2019-02" db="EMBL/GenBank/DDBJ databases">
        <title>Deep-cultivation of Planctomycetes and their phenomic and genomic characterization uncovers novel biology.</title>
        <authorList>
            <person name="Wiegand S."/>
            <person name="Jogler M."/>
            <person name="Boedeker C."/>
            <person name="Pinto D."/>
            <person name="Vollmers J."/>
            <person name="Rivas-Marin E."/>
            <person name="Kohn T."/>
            <person name="Peeters S.H."/>
            <person name="Heuer A."/>
            <person name="Rast P."/>
            <person name="Oberbeckmann S."/>
            <person name="Bunk B."/>
            <person name="Jeske O."/>
            <person name="Meyerdierks A."/>
            <person name="Storesund J.E."/>
            <person name="Kallscheuer N."/>
            <person name="Luecker S."/>
            <person name="Lage O.M."/>
            <person name="Pohl T."/>
            <person name="Merkel B.J."/>
            <person name="Hornburger P."/>
            <person name="Mueller R.-W."/>
            <person name="Bruemmer F."/>
            <person name="Labrenz M."/>
            <person name="Spormann A.M."/>
            <person name="Op Den Camp H."/>
            <person name="Overmann J."/>
            <person name="Amann R."/>
            <person name="Jetten M.S.M."/>
            <person name="Mascher T."/>
            <person name="Medema M.H."/>
            <person name="Devos D.P."/>
            <person name="Kaster A.-K."/>
            <person name="Ovreas L."/>
            <person name="Rohde M."/>
            <person name="Galperin M.Y."/>
            <person name="Jogler C."/>
        </authorList>
    </citation>
    <scope>NUCLEOTIDE SEQUENCE [LARGE SCALE GENOMIC DNA]</scope>
    <source>
        <strain evidence="1 2">Poly41</strain>
    </source>
</reference>
<dbReference type="OrthoDB" id="9772751at2"/>
<accession>A0A5C6DVJ9</accession>
<proteinExistence type="predicted"/>
<protein>
    <submittedName>
        <fullName evidence="1">Uncharacterized protein</fullName>
    </submittedName>
</protein>
<dbReference type="AlphaFoldDB" id="A0A5C6DVJ9"/>
<dbReference type="EMBL" id="SJPV01000002">
    <property type="protein sequence ID" value="TWU40642.1"/>
    <property type="molecule type" value="Genomic_DNA"/>
</dbReference>
<keyword evidence="2" id="KW-1185">Reference proteome</keyword>
<dbReference type="RefSeq" id="WP_146525219.1">
    <property type="nucleotide sequence ID" value="NZ_SJPV01000002.1"/>
</dbReference>
<sequence length="122" mass="14267">MLPLAFLLVDVGLTGLKLKHYPEHVCRIVTVDPNLGMNKQFQRRILSLEHGIRPDEQVSRWQRRLNEIQRFFGDGCTLTRDVPGLFSTQTFTSVEINNFYMAETKYPWAHVPWSSDEVNQIY</sequence>
<evidence type="ECO:0000313" key="1">
    <source>
        <dbReference type="EMBL" id="TWU40642.1"/>
    </source>
</evidence>